<dbReference type="InterPro" id="IPR013780">
    <property type="entry name" value="Glyco_hydro_b"/>
</dbReference>
<dbReference type="Gene3D" id="2.60.120.260">
    <property type="entry name" value="Galactose-binding domain-like"/>
    <property type="match status" value="3"/>
</dbReference>
<dbReference type="Pfam" id="PF21466">
    <property type="entry name" value="GH101_dom-5"/>
    <property type="match status" value="1"/>
</dbReference>
<dbReference type="InterPro" id="IPR040633">
    <property type="entry name" value="Gal_mutarotas_3"/>
</dbReference>
<dbReference type="InterPro" id="IPR008979">
    <property type="entry name" value="Galactose-bd-like_sf"/>
</dbReference>
<proteinExistence type="predicted"/>
<dbReference type="Pfam" id="PF17451">
    <property type="entry name" value="Glyco_hyd_101C"/>
    <property type="match status" value="1"/>
</dbReference>
<dbReference type="EMBL" id="BAABIV010000002">
    <property type="protein sequence ID" value="GAA4971151.1"/>
    <property type="molecule type" value="Genomic_DNA"/>
</dbReference>
<dbReference type="Gene3D" id="2.70.98.10">
    <property type="match status" value="1"/>
</dbReference>
<dbReference type="InterPro" id="IPR035364">
    <property type="entry name" value="Beta_sandwich_GH101"/>
</dbReference>
<dbReference type="Pfam" id="PF18080">
    <property type="entry name" value="Gal_mutarotas_3"/>
    <property type="match status" value="1"/>
</dbReference>
<dbReference type="InterPro" id="IPR025706">
    <property type="entry name" value="Endoa_GalNAc"/>
</dbReference>
<dbReference type="Pfam" id="PF00754">
    <property type="entry name" value="F5_F8_type_C"/>
    <property type="match status" value="1"/>
</dbReference>
<dbReference type="Gene3D" id="2.60.40.1180">
    <property type="entry name" value="Golgi alpha-mannosidase II"/>
    <property type="match status" value="1"/>
</dbReference>
<dbReference type="SUPFAM" id="SSF49785">
    <property type="entry name" value="Galactose-binding domain-like"/>
    <property type="match status" value="1"/>
</dbReference>
<feature type="region of interest" description="Disordered" evidence="1">
    <location>
        <begin position="1132"/>
        <end position="1152"/>
    </location>
</feature>
<dbReference type="PROSITE" id="PS50022">
    <property type="entry name" value="FA58C_3"/>
    <property type="match status" value="1"/>
</dbReference>
<gene>
    <name evidence="3" type="ORF">GCM10023257_04010</name>
</gene>
<evidence type="ECO:0000259" key="2">
    <source>
        <dbReference type="PROSITE" id="PS50022"/>
    </source>
</evidence>
<dbReference type="Gene3D" id="3.20.20.80">
    <property type="entry name" value="Glycosidases"/>
    <property type="match status" value="1"/>
</dbReference>
<evidence type="ECO:0000313" key="4">
    <source>
        <dbReference type="Proteomes" id="UP001500610"/>
    </source>
</evidence>
<evidence type="ECO:0000313" key="3">
    <source>
        <dbReference type="EMBL" id="GAA4971151.1"/>
    </source>
</evidence>
<dbReference type="Pfam" id="PF10633">
    <property type="entry name" value="NPCBM_assoc"/>
    <property type="match status" value="1"/>
</dbReference>
<dbReference type="InterPro" id="IPR014718">
    <property type="entry name" value="GH-type_carb-bd"/>
</dbReference>
<dbReference type="Proteomes" id="UP001500610">
    <property type="component" value="Unassembled WGS sequence"/>
</dbReference>
<dbReference type="InterPro" id="IPR018905">
    <property type="entry name" value="A-galactase_NEW3"/>
</dbReference>
<accession>A0ABP9HI26</accession>
<feature type="compositionally biased region" description="Polar residues" evidence="1">
    <location>
        <begin position="1133"/>
        <end position="1146"/>
    </location>
</feature>
<dbReference type="Pfam" id="PF17974">
    <property type="entry name" value="GalBD_like"/>
    <property type="match status" value="1"/>
</dbReference>
<dbReference type="InterPro" id="IPR049314">
    <property type="entry name" value="GH101_dom-5"/>
</dbReference>
<feature type="domain" description="F5/8 type C" evidence="2">
    <location>
        <begin position="1117"/>
        <end position="1272"/>
    </location>
</feature>
<organism evidence="3 4">
    <name type="scientific">Streptomyces hyderabadensis</name>
    <dbReference type="NCBI Taxonomy" id="598549"/>
    <lineage>
        <taxon>Bacteria</taxon>
        <taxon>Bacillati</taxon>
        <taxon>Actinomycetota</taxon>
        <taxon>Actinomycetes</taxon>
        <taxon>Kitasatosporales</taxon>
        <taxon>Streptomycetaceae</taxon>
        <taxon>Streptomyces</taxon>
    </lineage>
</organism>
<dbReference type="Pfam" id="PF12905">
    <property type="entry name" value="Glyco_hydro_101"/>
    <property type="match status" value="1"/>
</dbReference>
<evidence type="ECO:0000256" key="1">
    <source>
        <dbReference type="SAM" id="MobiDB-lite"/>
    </source>
</evidence>
<keyword evidence="4" id="KW-1185">Reference proteome</keyword>
<sequence>MELSRGGLTVTVAKEFPQVISYRLGRRTLDGQATALDSFTVNGEAHRATTSMKAEGGRAAYTSTFADLPGLTITSTITVTEDTTVVFAVEKISGEAASSVRTLAIPGQSLVSVDSADPGANLARTRISTDSTTTADRFIPVTGDTALDKEPVGTPYAFVGNAQLSAGVITNATEDSPQDDNTNGNTRLQSRIVDAGQGRRRAELSVGTYTYHPGGATDPRVDTYALPRTTVVLAADANRDGTVDWQDGAIAQREHMPRPFGADRVPERVVQRIPFNFASQATNPFLKTLDNTKRISMATDDLGQWVLEKGYASEGHDSAHPDYGGNENVRAGGWQDLDRLTRTGADYNADFAVHVNATEAYAQAKTFSQDMVEGQPNGWDWLNQAYHIDQRKDLGTGAVLDRFEQLRRNAPGIKTVYVDAYYSSGWLADGLAAGLRRMGFEVATEWAYKFEGTSLWSHWAADKNYGGATNKGINSDIVRFLANSDRDVWNVDPLLGGASVVEFEGWTGQDDWNAFYRNIWTDNLPTKFLQHFQVLDWDRGRSARLTGGVGVRSVDGERRITMGGAEVLRGDTYLLPWGSTRKGDGTSSPGDADKMYFYSASGGEHTFALTEQFAGNKNFTLYELTDQGRVRKAGVKARDGRVTLTAEKGQPYVLVPNGGKAPHRDAHYGQYTGLSDPGFNGGDLDDWNARGGAEIVRAGNGDNVVRLGDGASGISQRVRGLTPGRRYTLAADVEIGPGARRATTLRVRGGQDTRAKTFDITPARNQMASDEKRDTYSQRAAVSFTAPREGTVTVELGAVPGRAAVVLDDVRVMADTTGPLPRAEDGTVVAHDGFEGNQPGWGPFVKGDAGGVTDPRTSISDLHAPYSQKEWKNTYSPYDSGTLRGKAVDDVLAGRHSLKSHAENTGLVHRTTPATVPFEEGHRYRVSFSYQTNIEGQWAWVTGADRVADGKTTSRDITREVLAPALDTAVHSREFVAGCGDTWVGLRKLGSARGSDLVLDDFTVTDLGKADGGAACAAVTAPSGAELSPGVPGEYVTTFTNHESADAGNVGIAFHGLPEGWKAEVKEKDGNLFESVAPGATVRTTWLLTPPAGTTDTSPAWQVTATYAHAGATRTVTSDARAAVTAEPVIAPGSTTATADSENASSGAAEGPVANVLDGDPGTIWHTDYTASQAPYPHWVTLKLGGAADIDGFGYLGRQSGGQNGRVAGYEVAVSDDGEAWTTVARGTLKDVPQTQRVSFDRVRASYVRFTALNALNGQPYAAAAEMRVYGVPVDLPTGYPPGERPADVR</sequence>
<comment type="caution">
    <text evidence="3">The sequence shown here is derived from an EMBL/GenBank/DDBJ whole genome shotgun (WGS) entry which is preliminary data.</text>
</comment>
<reference evidence="4" key="1">
    <citation type="journal article" date="2019" name="Int. J. Syst. Evol. Microbiol.">
        <title>The Global Catalogue of Microorganisms (GCM) 10K type strain sequencing project: providing services to taxonomists for standard genome sequencing and annotation.</title>
        <authorList>
            <consortium name="The Broad Institute Genomics Platform"/>
            <consortium name="The Broad Institute Genome Sequencing Center for Infectious Disease"/>
            <person name="Wu L."/>
            <person name="Ma J."/>
        </authorList>
    </citation>
    <scope>NUCLEOTIDE SEQUENCE [LARGE SCALE GENOMIC DNA]</scope>
    <source>
        <strain evidence="4">JCM 17657</strain>
    </source>
</reference>
<name>A0ABP9HI26_9ACTN</name>
<protein>
    <submittedName>
        <fullName evidence="3">Endo-alpha-N-acetylgalactosaminidase family protein</fullName>
    </submittedName>
</protein>
<dbReference type="InterPro" id="IPR040502">
    <property type="entry name" value="GH101_dom-6"/>
</dbReference>
<dbReference type="CDD" id="cd14244">
    <property type="entry name" value="GH_101_like"/>
    <property type="match status" value="1"/>
</dbReference>
<dbReference type="InterPro" id="IPR000421">
    <property type="entry name" value="FA58C"/>
</dbReference>